<feature type="domain" description="Enoyl reductase (ER)" evidence="3">
    <location>
        <begin position="10"/>
        <end position="388"/>
    </location>
</feature>
<dbReference type="SUPFAM" id="SSF51735">
    <property type="entry name" value="NAD(P)-binding Rossmann-fold domains"/>
    <property type="match status" value="1"/>
</dbReference>
<name>A0A1L7WS09_9HELO</name>
<proteinExistence type="predicted"/>
<evidence type="ECO:0000259" key="3">
    <source>
        <dbReference type="SMART" id="SM00829"/>
    </source>
</evidence>
<dbReference type="InterPro" id="IPR013149">
    <property type="entry name" value="ADH-like_C"/>
</dbReference>
<dbReference type="GO" id="GO:0070402">
    <property type="term" value="F:NADPH binding"/>
    <property type="evidence" value="ECO:0007669"/>
    <property type="project" value="TreeGrafter"/>
</dbReference>
<dbReference type="SUPFAM" id="SSF50129">
    <property type="entry name" value="GroES-like"/>
    <property type="match status" value="1"/>
</dbReference>
<dbReference type="PANTHER" id="PTHR48106">
    <property type="entry name" value="QUINONE OXIDOREDUCTASE PIG3-RELATED"/>
    <property type="match status" value="1"/>
</dbReference>
<dbReference type="GO" id="GO:0016651">
    <property type="term" value="F:oxidoreductase activity, acting on NAD(P)H"/>
    <property type="evidence" value="ECO:0007669"/>
    <property type="project" value="TreeGrafter"/>
</dbReference>
<dbReference type="InterPro" id="IPR036291">
    <property type="entry name" value="NAD(P)-bd_dom_sf"/>
</dbReference>
<dbReference type="SMART" id="SM00829">
    <property type="entry name" value="PKS_ER"/>
    <property type="match status" value="1"/>
</dbReference>
<dbReference type="Gene3D" id="3.90.180.10">
    <property type="entry name" value="Medium-chain alcohol dehydrogenases, catalytic domain"/>
    <property type="match status" value="1"/>
</dbReference>
<gene>
    <name evidence="4" type="ORF">PAC_05448</name>
</gene>
<evidence type="ECO:0000256" key="2">
    <source>
        <dbReference type="ARBA" id="ARBA00023002"/>
    </source>
</evidence>
<dbReference type="Pfam" id="PF08240">
    <property type="entry name" value="ADH_N"/>
    <property type="match status" value="1"/>
</dbReference>
<dbReference type="InterPro" id="IPR020843">
    <property type="entry name" value="ER"/>
</dbReference>
<dbReference type="Proteomes" id="UP000184330">
    <property type="component" value="Unassembled WGS sequence"/>
</dbReference>
<organism evidence="4 5">
    <name type="scientific">Phialocephala subalpina</name>
    <dbReference type="NCBI Taxonomy" id="576137"/>
    <lineage>
        <taxon>Eukaryota</taxon>
        <taxon>Fungi</taxon>
        <taxon>Dikarya</taxon>
        <taxon>Ascomycota</taxon>
        <taxon>Pezizomycotina</taxon>
        <taxon>Leotiomycetes</taxon>
        <taxon>Helotiales</taxon>
        <taxon>Mollisiaceae</taxon>
        <taxon>Phialocephala</taxon>
        <taxon>Phialocephala fortinii species complex</taxon>
    </lineage>
</organism>
<protein>
    <recommendedName>
        <fullName evidence="3">Enoyl reductase (ER) domain-containing protein</fullName>
    </recommendedName>
</protein>
<dbReference type="PANTHER" id="PTHR48106:SF18">
    <property type="entry name" value="QUINONE OXIDOREDUCTASE PIG3"/>
    <property type="match status" value="1"/>
</dbReference>
<dbReference type="AlphaFoldDB" id="A0A1L7WS09"/>
<evidence type="ECO:0000313" key="4">
    <source>
        <dbReference type="EMBL" id="CZR55560.1"/>
    </source>
</evidence>
<dbReference type="STRING" id="576137.A0A1L7WS09"/>
<accession>A0A1L7WS09</accession>
<keyword evidence="5" id="KW-1185">Reference proteome</keyword>
<dbReference type="Gene3D" id="3.40.50.720">
    <property type="entry name" value="NAD(P)-binding Rossmann-like Domain"/>
    <property type="match status" value="1"/>
</dbReference>
<sequence>MRAAILTRQGDPSVLRMQDDYPVPKVGPGHEVLIRVKAIAISSADIMTRQGFTAGPVIIPPKIIGSECVGIIEAVSTDLERQDDQATETRTGPDGAKYKEGDVVVALMAGMGRAFDGCYSEFVALPPACLSAPLSMIDASSLSLVANGSSPLTWARLASIPGPFLTAYGILTTSLQIHSTDTLLVQGGSSAVGMAVATLAKNIYGLKKIVGTTRKQEKVQKMKEGGYDKVIVLPSEQSSSCGTAGLSEMIKKEGDEPSGFTAIVELVGATNVPVSLSCAELSGGSRVCMAGMLAGAYHFQQPFSPMGIVSVKYLNFTIRSSLRAWLMGGRKPPGVFLTGYSSSFPKHLRPLSSLVKAAIAGQINPKPDKVFKFEKIVKAHEYCESGAVSL</sequence>
<keyword evidence="2" id="KW-0560">Oxidoreductase</keyword>
<dbReference type="Pfam" id="PF00107">
    <property type="entry name" value="ADH_zinc_N"/>
    <property type="match status" value="1"/>
</dbReference>
<reference evidence="4 5" key="1">
    <citation type="submission" date="2016-03" db="EMBL/GenBank/DDBJ databases">
        <authorList>
            <person name="Ploux O."/>
        </authorList>
    </citation>
    <scope>NUCLEOTIDE SEQUENCE [LARGE SCALE GENOMIC DNA]</scope>
    <source>
        <strain evidence="4 5">UAMH 11012</strain>
    </source>
</reference>
<dbReference type="InterPro" id="IPR013154">
    <property type="entry name" value="ADH-like_N"/>
</dbReference>
<dbReference type="OrthoDB" id="3509362at2759"/>
<evidence type="ECO:0000313" key="5">
    <source>
        <dbReference type="Proteomes" id="UP000184330"/>
    </source>
</evidence>
<dbReference type="InterPro" id="IPR011032">
    <property type="entry name" value="GroES-like_sf"/>
</dbReference>
<evidence type="ECO:0000256" key="1">
    <source>
        <dbReference type="ARBA" id="ARBA00022857"/>
    </source>
</evidence>
<keyword evidence="1" id="KW-0521">NADP</keyword>
<dbReference type="EMBL" id="FJOG01000006">
    <property type="protein sequence ID" value="CZR55560.1"/>
    <property type="molecule type" value="Genomic_DNA"/>
</dbReference>